<dbReference type="PANTHER" id="PTHR33546:SF1">
    <property type="entry name" value="LARGE, MULTIFUNCTIONAL SECRETED PROTEIN"/>
    <property type="match status" value="1"/>
</dbReference>
<dbReference type="Pfam" id="PF07995">
    <property type="entry name" value="GSDH"/>
    <property type="match status" value="1"/>
</dbReference>
<dbReference type="InterPro" id="IPR012938">
    <property type="entry name" value="Glc/Sorbosone_DH"/>
</dbReference>
<protein>
    <recommendedName>
        <fullName evidence="2">Glucose/Sorbosone dehydrogenase domain-containing protein</fullName>
    </recommendedName>
</protein>
<evidence type="ECO:0000313" key="3">
    <source>
        <dbReference type="EMBL" id="CAA9253574.1"/>
    </source>
</evidence>
<gene>
    <name evidence="3" type="ORF">AVDCRST_MAG42-2366</name>
</gene>
<dbReference type="InterPro" id="IPR011041">
    <property type="entry name" value="Quinoprot_gluc/sorb_DH_b-prop"/>
</dbReference>
<organism evidence="3">
    <name type="scientific">uncultured Chthoniobacterales bacterium</name>
    <dbReference type="NCBI Taxonomy" id="1836801"/>
    <lineage>
        <taxon>Bacteria</taxon>
        <taxon>Pseudomonadati</taxon>
        <taxon>Verrucomicrobiota</taxon>
        <taxon>Spartobacteria</taxon>
        <taxon>Chthoniobacterales</taxon>
        <taxon>environmental samples</taxon>
    </lineage>
</organism>
<dbReference type="EMBL" id="CADCTA010000084">
    <property type="protein sequence ID" value="CAA9253574.1"/>
    <property type="molecule type" value="Genomic_DNA"/>
</dbReference>
<keyword evidence="1" id="KW-0732">Signal</keyword>
<feature type="signal peptide" evidence="1">
    <location>
        <begin position="1"/>
        <end position="26"/>
    </location>
</feature>
<evidence type="ECO:0000259" key="2">
    <source>
        <dbReference type="Pfam" id="PF07995"/>
    </source>
</evidence>
<feature type="chain" id="PRO_5027009595" description="Glucose/Sorbosone dehydrogenase domain-containing protein" evidence="1">
    <location>
        <begin position="27"/>
        <end position="489"/>
    </location>
</feature>
<dbReference type="SUPFAM" id="SSF50952">
    <property type="entry name" value="Soluble quinoprotein glucose dehydrogenase"/>
    <property type="match status" value="1"/>
</dbReference>
<dbReference type="InterPro" id="IPR011042">
    <property type="entry name" value="6-blade_b-propeller_TolB-like"/>
</dbReference>
<sequence length="489" mass="51148">MDVPVLMRDRSLKPLLAALASAALLAGCYNMRPSTGGGQTTFSGTRAVDPADVALPSGYRAEIVATGLTYPTGVAFDGEGRAYVTESGYSYGEDFVPARLMRVEAGGGLKTITQGGRNGPWTGVTFANGAFYIAEGGVLEGGRILRVTPDGSRSTLVGGLPTMGDHHTNGPAVGPDGWIYFGQGTATNAGVVGPDNAEYGWLKRRPQFHDVPCEDVVLAGQNFTTPNVLTGEGEAVTGSFVPFGTATTPGQVIDGRVPCGGSILRVPAGGGTPQLVAWGFRNPFGLAFAPGGSLYVTENGYDDRGSRPIWGVGDPLWRIERGRWYGWPDFTAGDPLTEADYKPPGKPQPQFLLQHKKTPPRPVANLGVHASANGLDFSRSASFGHVGEAFIALFGDLAPETGKVTNPVGFKVVRVNVNSGAIEDFAVNKGRKSGPASLVGGGGLERPIGVKFSADGSAMYVADFGVMTMTAKGPNPVRETGVLWKITRE</sequence>
<name>A0A6J4IJ30_9BACT</name>
<proteinExistence type="predicted"/>
<feature type="domain" description="Glucose/Sorbosone dehydrogenase" evidence="2">
    <location>
        <begin position="269"/>
        <end position="339"/>
    </location>
</feature>
<dbReference type="PANTHER" id="PTHR33546">
    <property type="entry name" value="LARGE, MULTIFUNCTIONAL SECRETED PROTEIN-RELATED"/>
    <property type="match status" value="1"/>
</dbReference>
<dbReference type="Gene3D" id="2.120.10.30">
    <property type="entry name" value="TolB, C-terminal domain"/>
    <property type="match status" value="1"/>
</dbReference>
<dbReference type="AlphaFoldDB" id="A0A6J4IJ30"/>
<accession>A0A6J4IJ30</accession>
<reference evidence="3" key="1">
    <citation type="submission" date="2020-02" db="EMBL/GenBank/DDBJ databases">
        <authorList>
            <person name="Meier V. D."/>
        </authorList>
    </citation>
    <scope>NUCLEOTIDE SEQUENCE</scope>
    <source>
        <strain evidence="3">AVDCRST_MAG42</strain>
    </source>
</reference>
<evidence type="ECO:0000256" key="1">
    <source>
        <dbReference type="SAM" id="SignalP"/>
    </source>
</evidence>